<dbReference type="Gene3D" id="3.30.450.20">
    <property type="entry name" value="PAS domain"/>
    <property type="match status" value="2"/>
</dbReference>
<dbReference type="CDD" id="cd18774">
    <property type="entry name" value="PDC2_HK_sensor"/>
    <property type="match status" value="1"/>
</dbReference>
<proteinExistence type="predicted"/>
<dbReference type="InterPro" id="IPR033479">
    <property type="entry name" value="dCache_1"/>
</dbReference>
<comment type="caution">
    <text evidence="7">The sequence shown here is derived from an EMBL/GenBank/DDBJ whole genome shotgun (WGS) entry which is preliminary data.</text>
</comment>
<dbReference type="AlphaFoldDB" id="X1KDH9"/>
<evidence type="ECO:0000256" key="1">
    <source>
        <dbReference type="ARBA" id="ARBA00004651"/>
    </source>
</evidence>
<dbReference type="Pfam" id="PF02743">
    <property type="entry name" value="dCache_1"/>
    <property type="match status" value="1"/>
</dbReference>
<evidence type="ECO:0000256" key="3">
    <source>
        <dbReference type="ARBA" id="ARBA00022692"/>
    </source>
</evidence>
<gene>
    <name evidence="7" type="ORF">S06H3_23189</name>
</gene>
<keyword evidence="2" id="KW-1003">Cell membrane</keyword>
<feature type="domain" description="Cache" evidence="6">
    <location>
        <begin position="12"/>
        <end position="140"/>
    </location>
</feature>
<sequence>DEIFLMGKQRVFIGDLHLSLFTNKYVLSIAAPILLNNQFTGVLAINLDADKELFKITTDRTGLGETGEVYLVNKDNYMITPSRFIDEGILEQMVDLRYIEHFESSDTSLKAEINRVKNYRGIEVLNIHTHLPEMSWYLIAEINVCRVAEEEPEFLVK</sequence>
<evidence type="ECO:0000256" key="2">
    <source>
        <dbReference type="ARBA" id="ARBA00022475"/>
    </source>
</evidence>
<keyword evidence="4" id="KW-1133">Transmembrane helix</keyword>
<dbReference type="GO" id="GO:0005886">
    <property type="term" value="C:plasma membrane"/>
    <property type="evidence" value="ECO:0007669"/>
    <property type="project" value="UniProtKB-SubCell"/>
</dbReference>
<dbReference type="EMBL" id="BARV01012555">
    <property type="protein sequence ID" value="GAI05072.1"/>
    <property type="molecule type" value="Genomic_DNA"/>
</dbReference>
<feature type="non-terminal residue" evidence="7">
    <location>
        <position position="1"/>
    </location>
</feature>
<comment type="subcellular location">
    <subcellularLocation>
        <location evidence="1">Cell membrane</location>
        <topology evidence="1">Multi-pass membrane protein</topology>
    </subcellularLocation>
</comment>
<reference evidence="7" key="1">
    <citation type="journal article" date="2014" name="Front. Microbiol.">
        <title>High frequency of phylogenetically diverse reductive dehalogenase-homologous genes in deep subseafloor sedimentary metagenomes.</title>
        <authorList>
            <person name="Kawai M."/>
            <person name="Futagami T."/>
            <person name="Toyoda A."/>
            <person name="Takaki Y."/>
            <person name="Nishi S."/>
            <person name="Hori S."/>
            <person name="Arai W."/>
            <person name="Tsubouchi T."/>
            <person name="Morono Y."/>
            <person name="Uchiyama I."/>
            <person name="Ito T."/>
            <person name="Fujiyama A."/>
            <person name="Inagaki F."/>
            <person name="Takami H."/>
        </authorList>
    </citation>
    <scope>NUCLEOTIDE SEQUENCE</scope>
    <source>
        <strain evidence="7">Expedition CK06-06</strain>
    </source>
</reference>
<accession>X1KDH9</accession>
<evidence type="ECO:0000313" key="7">
    <source>
        <dbReference type="EMBL" id="GAI05072.1"/>
    </source>
</evidence>
<keyword evidence="3" id="KW-0812">Transmembrane</keyword>
<evidence type="ECO:0000259" key="6">
    <source>
        <dbReference type="Pfam" id="PF02743"/>
    </source>
</evidence>
<evidence type="ECO:0000256" key="5">
    <source>
        <dbReference type="ARBA" id="ARBA00023136"/>
    </source>
</evidence>
<organism evidence="7">
    <name type="scientific">marine sediment metagenome</name>
    <dbReference type="NCBI Taxonomy" id="412755"/>
    <lineage>
        <taxon>unclassified sequences</taxon>
        <taxon>metagenomes</taxon>
        <taxon>ecological metagenomes</taxon>
    </lineage>
</organism>
<protein>
    <recommendedName>
        <fullName evidence="6">Cache domain-containing protein</fullName>
    </recommendedName>
</protein>
<name>X1KDH9_9ZZZZ</name>
<dbReference type="CDD" id="cd18773">
    <property type="entry name" value="PDC1_HK_sensor"/>
    <property type="match status" value="1"/>
</dbReference>
<evidence type="ECO:0000256" key="4">
    <source>
        <dbReference type="ARBA" id="ARBA00022989"/>
    </source>
</evidence>
<keyword evidence="5" id="KW-0472">Membrane</keyword>